<dbReference type="PANTHER" id="PTHR11690:SF152">
    <property type="entry name" value="AMILORIDE-SENSITIVE SODIUM CHANNEL SUBUNIT ALPHA"/>
    <property type="match status" value="1"/>
</dbReference>
<protein>
    <submittedName>
        <fullName evidence="16">Uncharacterized protein</fullName>
    </submittedName>
</protein>
<dbReference type="GO" id="GO:0005886">
    <property type="term" value="C:plasma membrane"/>
    <property type="evidence" value="ECO:0007669"/>
    <property type="project" value="TreeGrafter"/>
</dbReference>
<evidence type="ECO:0000256" key="6">
    <source>
        <dbReference type="ARBA" id="ARBA00022989"/>
    </source>
</evidence>
<dbReference type="GO" id="GO:0015280">
    <property type="term" value="F:ligand-gated sodium channel activity"/>
    <property type="evidence" value="ECO:0007669"/>
    <property type="project" value="TreeGrafter"/>
</dbReference>
<organism evidence="16 17">
    <name type="scientific">Caenorhabditis angaria</name>
    <dbReference type="NCBI Taxonomy" id="860376"/>
    <lineage>
        <taxon>Eukaryota</taxon>
        <taxon>Metazoa</taxon>
        <taxon>Ecdysozoa</taxon>
        <taxon>Nematoda</taxon>
        <taxon>Chromadorea</taxon>
        <taxon>Rhabditida</taxon>
        <taxon>Rhabditina</taxon>
        <taxon>Rhabditomorpha</taxon>
        <taxon>Rhabditoidea</taxon>
        <taxon>Rhabditidae</taxon>
        <taxon>Peloderinae</taxon>
        <taxon>Caenorhabditis</taxon>
    </lineage>
</organism>
<feature type="region of interest" description="Disordered" evidence="14">
    <location>
        <begin position="1"/>
        <end position="36"/>
    </location>
</feature>
<dbReference type="OrthoDB" id="8065060at2759"/>
<gene>
    <name evidence="16" type="ORF">CAMP_LOCUS2523</name>
</gene>
<keyword evidence="11 13" id="KW-0739">Sodium transport</keyword>
<evidence type="ECO:0000256" key="10">
    <source>
        <dbReference type="ARBA" id="ARBA00023180"/>
    </source>
</evidence>
<evidence type="ECO:0000256" key="15">
    <source>
        <dbReference type="SAM" id="Phobius"/>
    </source>
</evidence>
<evidence type="ECO:0000256" key="5">
    <source>
        <dbReference type="ARBA" id="ARBA00022692"/>
    </source>
</evidence>
<feature type="transmembrane region" description="Helical" evidence="15">
    <location>
        <begin position="527"/>
        <end position="551"/>
    </location>
</feature>
<evidence type="ECO:0000256" key="12">
    <source>
        <dbReference type="ARBA" id="ARBA00023303"/>
    </source>
</evidence>
<keyword evidence="5 13" id="KW-0812">Transmembrane</keyword>
<feature type="region of interest" description="Disordered" evidence="14">
    <location>
        <begin position="633"/>
        <end position="659"/>
    </location>
</feature>
<dbReference type="Gene3D" id="2.60.470.10">
    <property type="entry name" value="Acid-sensing ion channels like domains"/>
    <property type="match status" value="1"/>
</dbReference>
<evidence type="ECO:0000256" key="1">
    <source>
        <dbReference type="ARBA" id="ARBA00004141"/>
    </source>
</evidence>
<evidence type="ECO:0000256" key="9">
    <source>
        <dbReference type="ARBA" id="ARBA00023136"/>
    </source>
</evidence>
<comment type="similarity">
    <text evidence="2 13">Belongs to the amiloride-sensitive sodium channel (TC 1.A.6) family.</text>
</comment>
<evidence type="ECO:0000256" key="13">
    <source>
        <dbReference type="RuleBase" id="RU000679"/>
    </source>
</evidence>
<comment type="subcellular location">
    <subcellularLocation>
        <location evidence="1">Membrane</location>
        <topology evidence="1">Multi-pass membrane protein</topology>
    </subcellularLocation>
</comment>
<keyword evidence="8 13" id="KW-0406">Ion transport</keyword>
<keyword evidence="4 13" id="KW-0894">Sodium channel</keyword>
<dbReference type="Pfam" id="PF00858">
    <property type="entry name" value="ASC"/>
    <property type="match status" value="1"/>
</dbReference>
<dbReference type="AlphaFoldDB" id="A0A9P1I893"/>
<keyword evidence="17" id="KW-1185">Reference proteome</keyword>
<evidence type="ECO:0000256" key="7">
    <source>
        <dbReference type="ARBA" id="ARBA00023053"/>
    </source>
</evidence>
<dbReference type="Proteomes" id="UP001152747">
    <property type="component" value="Unassembled WGS sequence"/>
</dbReference>
<evidence type="ECO:0000313" key="16">
    <source>
        <dbReference type="EMBL" id="CAI5439886.1"/>
    </source>
</evidence>
<dbReference type="PANTHER" id="PTHR11690">
    <property type="entry name" value="AMILORIDE-SENSITIVE SODIUM CHANNEL-RELATED"/>
    <property type="match status" value="1"/>
</dbReference>
<keyword evidence="6 15" id="KW-1133">Transmembrane helix</keyword>
<keyword evidence="3 13" id="KW-0813">Transport</keyword>
<evidence type="ECO:0000256" key="4">
    <source>
        <dbReference type="ARBA" id="ARBA00022461"/>
    </source>
</evidence>
<evidence type="ECO:0000256" key="11">
    <source>
        <dbReference type="ARBA" id="ARBA00023201"/>
    </source>
</evidence>
<sequence length="659" mass="74681">MTSEQFLTVPGLAVKQPPKQEKRDSDASETSTTSIEHENNLTVRTLKSIKGWASSSRNLANQIILEVPASSLMKIKNLEGVGSVERETKHFTGTTTMHGPKRIFNGKGYARAFWIIIVAAALAMLIFQIVVLLQMYLSKPTLSQVSFIVSEGGMDFPAVTVCNFNPIKKSYIRELNVSGDLSFETLEYFLQTNMDTMFIYSNLNRTKLKTSHEEAQAYKRNHSDFRIVKFLQTAGYDCSEMFATCYFGGRRFDCCKYMEPKVTSYGKCYQLDLKNLAPEWMHKQISPGSEAGLQIIADARLEEEMNLDTDDADAIYFDIYEQGFRYFVHEPNQKAELASEGISVSPTRVVYSAIKKTTHNLLSRDNWGNCTETWPSGYSTYLGYSATACRSLCLAQYFLDKCGCSPFTYNIDGEKNICSPYDTVVCMDDYMVRSVNGTEFLELPDCTECHMECGSTSYTAFNSYGDGFNKGSLEWLRNLENQTTKHINGSVSIINIFFLEMFYTSYSQVQATSLTEILSDIGGNMGMFLGMSVITITELSLFFSKIFWIVVSKSRRDYMYNKKRREKTQEQHLEEAVKEYQEKKSRRNSRDDMNRVYPTMATPAMAASASTSSMESMIELKLDVEELRNKLSQPGVTRLRLPSDKKSSPPPVFTIDGKT</sequence>
<feature type="transmembrane region" description="Helical" evidence="15">
    <location>
        <begin position="112"/>
        <end position="137"/>
    </location>
</feature>
<evidence type="ECO:0000256" key="2">
    <source>
        <dbReference type="ARBA" id="ARBA00007193"/>
    </source>
</evidence>
<evidence type="ECO:0000256" key="14">
    <source>
        <dbReference type="SAM" id="MobiDB-lite"/>
    </source>
</evidence>
<dbReference type="Gene3D" id="1.10.287.770">
    <property type="entry name" value="YojJ-like"/>
    <property type="match status" value="1"/>
</dbReference>
<dbReference type="PRINTS" id="PR01078">
    <property type="entry name" value="AMINACHANNEL"/>
</dbReference>
<name>A0A9P1I893_9PELO</name>
<keyword evidence="10" id="KW-0325">Glycoprotein</keyword>
<proteinExistence type="inferred from homology"/>
<comment type="caution">
    <text evidence="16">The sequence shown here is derived from an EMBL/GenBank/DDBJ whole genome shotgun (WGS) entry which is preliminary data.</text>
</comment>
<evidence type="ECO:0000313" key="17">
    <source>
        <dbReference type="Proteomes" id="UP001152747"/>
    </source>
</evidence>
<accession>A0A9P1I893</accession>
<keyword evidence="7" id="KW-0915">Sodium</keyword>
<dbReference type="EMBL" id="CANHGI010000001">
    <property type="protein sequence ID" value="CAI5439886.1"/>
    <property type="molecule type" value="Genomic_DNA"/>
</dbReference>
<keyword evidence="12 13" id="KW-0407">Ion channel</keyword>
<dbReference type="InterPro" id="IPR001873">
    <property type="entry name" value="ENaC"/>
</dbReference>
<reference evidence="16" key="1">
    <citation type="submission" date="2022-11" db="EMBL/GenBank/DDBJ databases">
        <authorList>
            <person name="Kikuchi T."/>
        </authorList>
    </citation>
    <scope>NUCLEOTIDE SEQUENCE</scope>
    <source>
        <strain evidence="16">PS1010</strain>
    </source>
</reference>
<evidence type="ECO:0000256" key="3">
    <source>
        <dbReference type="ARBA" id="ARBA00022448"/>
    </source>
</evidence>
<keyword evidence="9 15" id="KW-0472">Membrane</keyword>
<evidence type="ECO:0000256" key="8">
    <source>
        <dbReference type="ARBA" id="ARBA00023065"/>
    </source>
</evidence>